<reference evidence="2 4" key="2">
    <citation type="journal article" date="2018" name="Syst. Appl. Microbiol.">
        <title>Flavobacterium circumlabens sp. nov. and Flavobacterium cupreum sp. nov., two psychrotrophic species isolated from Antarctic environmental samples.</title>
        <authorList>
            <person name="Kralova S."/>
            <person name="Busse H.J."/>
            <person name="Svec P."/>
            <person name="Maslanova I."/>
            <person name="Stankova E."/>
            <person name="Bartak M."/>
            <person name="Sedlacek I."/>
        </authorList>
    </citation>
    <scope>NUCLEOTIDE SEQUENCE [LARGE SCALE GENOMIC DNA]</scope>
    <source>
        <strain evidence="2 4">CCM 8828</strain>
    </source>
</reference>
<accession>A0A4Y7UDM2</accession>
<protein>
    <submittedName>
        <fullName evidence="1">LmbE family N-acetylglucosaminyl deacetylase</fullName>
    </submittedName>
    <submittedName>
        <fullName evidence="2">PIG-L family deacetylase</fullName>
    </submittedName>
</protein>
<dbReference type="RefSeq" id="WP_132035067.1">
    <property type="nucleotide sequence ID" value="NZ_QWDN01000003.1"/>
</dbReference>
<organism evidence="2 4">
    <name type="scientific">Flavobacterium circumlabens</name>
    <dbReference type="NCBI Taxonomy" id="2133765"/>
    <lineage>
        <taxon>Bacteria</taxon>
        <taxon>Pseudomonadati</taxon>
        <taxon>Bacteroidota</taxon>
        <taxon>Flavobacteriia</taxon>
        <taxon>Flavobacteriales</taxon>
        <taxon>Flavobacteriaceae</taxon>
        <taxon>Flavobacterium</taxon>
    </lineage>
</organism>
<dbReference type="SUPFAM" id="SSF102588">
    <property type="entry name" value="LmbE-like"/>
    <property type="match status" value="1"/>
</dbReference>
<sequence>MQAKKKKVAVIIAHPDDETLWAAGMLLHNPDWDCFIVCLCRKHDPDRAPKFDKALDILKCRGIMGDLDDGPDQAPLDKREINRLVLQLLPAVDYDLIITHNPLGEYTRHLRHEEIGISVIDLWYENKISCRELMIFAYEDNNKQYYPKASKSADFYFELSTTLWQKKYAIITQIYGFDPESWEAKTTPQLEAYWKFTTKKDAWEWLKKK</sequence>
<evidence type="ECO:0000313" key="4">
    <source>
        <dbReference type="Proteomes" id="UP000298340"/>
    </source>
</evidence>
<keyword evidence="3" id="KW-1185">Reference proteome</keyword>
<gene>
    <name evidence="2" type="ORF">D0809_11175</name>
    <name evidence="1" type="ORF">EV142_103350</name>
</gene>
<proteinExistence type="predicted"/>
<dbReference type="EMBL" id="SLWA01000003">
    <property type="protein sequence ID" value="TCN58903.1"/>
    <property type="molecule type" value="Genomic_DNA"/>
</dbReference>
<dbReference type="InterPro" id="IPR024078">
    <property type="entry name" value="LmbE-like_dom_sf"/>
</dbReference>
<reference evidence="1" key="3">
    <citation type="submission" date="2019-03" db="EMBL/GenBank/DDBJ databases">
        <authorList>
            <person name="Whitman W."/>
            <person name="Huntemann M."/>
            <person name="Clum A."/>
            <person name="Pillay M."/>
            <person name="Palaniappan K."/>
            <person name="Varghese N."/>
            <person name="Mikhailova N."/>
            <person name="Stamatis D."/>
            <person name="Reddy T."/>
            <person name="Daum C."/>
            <person name="Shapiro N."/>
            <person name="Ivanova N."/>
            <person name="Kyrpides N."/>
            <person name="Woyke T."/>
        </authorList>
    </citation>
    <scope>NUCLEOTIDE SEQUENCE</scope>
    <source>
        <strain evidence="1">P5626</strain>
    </source>
</reference>
<dbReference type="AlphaFoldDB" id="A0A4Y7UDM2"/>
<evidence type="ECO:0000313" key="3">
    <source>
        <dbReference type="Proteomes" id="UP000295270"/>
    </source>
</evidence>
<dbReference type="Proteomes" id="UP000295270">
    <property type="component" value="Unassembled WGS sequence"/>
</dbReference>
<dbReference type="OrthoDB" id="9790023at2"/>
<dbReference type="Gene3D" id="3.40.50.10320">
    <property type="entry name" value="LmbE-like"/>
    <property type="match status" value="1"/>
</dbReference>
<name>A0A4Y7UDM2_9FLAO</name>
<evidence type="ECO:0000313" key="2">
    <source>
        <dbReference type="EMBL" id="TEB44311.1"/>
    </source>
</evidence>
<evidence type="ECO:0000313" key="1">
    <source>
        <dbReference type="EMBL" id="TCN58903.1"/>
    </source>
</evidence>
<comment type="caution">
    <text evidence="2">The sequence shown here is derived from an EMBL/GenBank/DDBJ whole genome shotgun (WGS) entry which is preliminary data.</text>
</comment>
<dbReference type="Proteomes" id="UP000298340">
    <property type="component" value="Unassembled WGS sequence"/>
</dbReference>
<reference evidence="1 3" key="1">
    <citation type="journal article" date="2015" name="Stand. Genomic Sci.">
        <title>Genomic Encyclopedia of Bacterial and Archaeal Type Strains, Phase III: the genomes of soil and plant-associated and newly described type strains.</title>
        <authorList>
            <person name="Whitman W.B."/>
            <person name="Woyke T."/>
            <person name="Klenk H.P."/>
            <person name="Zhou Y."/>
            <person name="Lilburn T.G."/>
            <person name="Beck B.J."/>
            <person name="De Vos P."/>
            <person name="Vandamme P."/>
            <person name="Eisen J.A."/>
            <person name="Garrity G."/>
            <person name="Hugenholtz P."/>
            <person name="Kyrpides N.C."/>
        </authorList>
    </citation>
    <scope>NUCLEOTIDE SEQUENCE [LARGE SCALE GENOMIC DNA]</scope>
    <source>
        <strain evidence="1 3">P5626</strain>
    </source>
</reference>
<dbReference type="EMBL" id="QWDN01000003">
    <property type="protein sequence ID" value="TEB44311.1"/>
    <property type="molecule type" value="Genomic_DNA"/>
</dbReference>